<proteinExistence type="predicted"/>
<name>A0A9N8L271_CHRIL</name>
<organism evidence="2 3">
    <name type="scientific">Chrysodeixis includens</name>
    <name type="common">Soybean looper</name>
    <name type="synonym">Pseudoplusia includens</name>
    <dbReference type="NCBI Taxonomy" id="689277"/>
    <lineage>
        <taxon>Eukaryota</taxon>
        <taxon>Metazoa</taxon>
        <taxon>Ecdysozoa</taxon>
        <taxon>Arthropoda</taxon>
        <taxon>Hexapoda</taxon>
        <taxon>Insecta</taxon>
        <taxon>Pterygota</taxon>
        <taxon>Neoptera</taxon>
        <taxon>Endopterygota</taxon>
        <taxon>Lepidoptera</taxon>
        <taxon>Glossata</taxon>
        <taxon>Ditrysia</taxon>
        <taxon>Noctuoidea</taxon>
        <taxon>Noctuidae</taxon>
        <taxon>Plusiinae</taxon>
        <taxon>Chrysodeixis</taxon>
    </lineage>
</organism>
<evidence type="ECO:0000313" key="2">
    <source>
        <dbReference type="EMBL" id="CAD0202162.1"/>
    </source>
</evidence>
<evidence type="ECO:0000313" key="3">
    <source>
        <dbReference type="Proteomes" id="UP001154114"/>
    </source>
</evidence>
<protein>
    <recommendedName>
        <fullName evidence="1">COMM domain-containing protein</fullName>
    </recommendedName>
</protein>
<sequence length="195" mass="22652">MDCTWLKISPSLNKGIAIINKLDEARFEQFLRRIVAKLKVQVTEIFTEDEIQKLEKLFSVDQESLVLSIKTLQYIFKRMFKYIFMPVDLKSDLKSIGLNNEKSDSIVKVWSAETRTTLNELGTVASEKSSDSLNFSWKLNAELSSEYRKKCKVSKAYLSLANEKNETEIELTHPELYSIFLQFESIQNELDYLIT</sequence>
<dbReference type="PANTHER" id="PTHR12333:SF0">
    <property type="entry name" value="COMM DOMAIN-CONTAINING PROTEIN 10"/>
    <property type="match status" value="1"/>
</dbReference>
<dbReference type="InterPro" id="IPR017920">
    <property type="entry name" value="COMM"/>
</dbReference>
<keyword evidence="3" id="KW-1185">Reference proteome</keyword>
<accession>A0A9N8L271</accession>
<dbReference type="Pfam" id="PF07258">
    <property type="entry name" value="COMM_domain"/>
    <property type="match status" value="1"/>
</dbReference>
<dbReference type="Pfam" id="PF21672">
    <property type="entry name" value="COMM_HN"/>
    <property type="match status" value="1"/>
</dbReference>
<dbReference type="InterPro" id="IPR037361">
    <property type="entry name" value="COMMD10"/>
</dbReference>
<gene>
    <name evidence="2" type="ORF">CINC_LOCUS3827</name>
</gene>
<reference evidence="2" key="1">
    <citation type="submission" date="2021-12" db="EMBL/GenBank/DDBJ databases">
        <authorList>
            <person name="King R."/>
        </authorList>
    </citation>
    <scope>NUCLEOTIDE SEQUENCE</scope>
</reference>
<evidence type="ECO:0000259" key="1">
    <source>
        <dbReference type="Pfam" id="PF07258"/>
    </source>
</evidence>
<dbReference type="Proteomes" id="UP001154114">
    <property type="component" value="Chromosome 16"/>
</dbReference>
<dbReference type="EMBL" id="LR824019">
    <property type="protein sequence ID" value="CAD0202162.1"/>
    <property type="molecule type" value="Genomic_DNA"/>
</dbReference>
<feature type="domain" description="COMM" evidence="1">
    <location>
        <begin position="134"/>
        <end position="186"/>
    </location>
</feature>
<dbReference type="OrthoDB" id="77522at2759"/>
<dbReference type="AlphaFoldDB" id="A0A9N8L271"/>
<dbReference type="PANTHER" id="PTHR12333">
    <property type="entry name" value="COMM DOMAIN CONTAINING PROTEIN 10"/>
    <property type="match status" value="1"/>
</dbReference>